<evidence type="ECO:0000256" key="6">
    <source>
        <dbReference type="ARBA" id="ARBA00022917"/>
    </source>
</evidence>
<keyword evidence="6 9" id="KW-0648">Protein biosynthesis</keyword>
<evidence type="ECO:0000259" key="12">
    <source>
        <dbReference type="Pfam" id="PF03950"/>
    </source>
</evidence>
<dbReference type="EC" id="6.1.1.18" evidence="9"/>
<dbReference type="GO" id="GO:0016874">
    <property type="term" value="F:ligase activity"/>
    <property type="evidence" value="ECO:0007669"/>
    <property type="project" value="UniProtKB-KW"/>
</dbReference>
<dbReference type="Pfam" id="PF20974">
    <property type="entry name" value="tRNA-synt_1c_C2"/>
    <property type="match status" value="1"/>
</dbReference>
<proteinExistence type="inferred from homology"/>
<dbReference type="Gene3D" id="2.40.240.10">
    <property type="entry name" value="Ribosomal Protein L25, Chain P"/>
    <property type="match status" value="2"/>
</dbReference>
<dbReference type="InterPro" id="IPR020058">
    <property type="entry name" value="Glu/Gln-tRNA-synth_Ib_cat-dom"/>
</dbReference>
<dbReference type="Gene3D" id="3.90.800.10">
    <property type="entry name" value="Glutamyl-tRNA Synthetase, Domain 3"/>
    <property type="match status" value="1"/>
</dbReference>
<dbReference type="SUPFAM" id="SSF52374">
    <property type="entry name" value="Nucleotidylyl transferase"/>
    <property type="match status" value="1"/>
</dbReference>
<dbReference type="PANTHER" id="PTHR43097:SF5">
    <property type="entry name" value="GLUTAMATE--TRNA LIGASE"/>
    <property type="match status" value="1"/>
</dbReference>
<feature type="binding site" evidence="9">
    <location>
        <begin position="49"/>
        <end position="51"/>
    </location>
    <ligand>
        <name>ATP</name>
        <dbReference type="ChEBI" id="CHEBI:30616"/>
    </ligand>
</feature>
<evidence type="ECO:0000256" key="4">
    <source>
        <dbReference type="ARBA" id="ARBA00022741"/>
    </source>
</evidence>
<feature type="short sequence motif" description="'HIGH' region" evidence="9">
    <location>
        <begin position="48"/>
        <end position="58"/>
    </location>
</feature>
<comment type="subcellular location">
    <subcellularLocation>
        <location evidence="9">Cytoplasm</location>
    </subcellularLocation>
</comment>
<evidence type="ECO:0000256" key="3">
    <source>
        <dbReference type="ARBA" id="ARBA00022598"/>
    </source>
</evidence>
<keyword evidence="2 9" id="KW-0963">Cytoplasm</keyword>
<dbReference type="InterPro" id="IPR020059">
    <property type="entry name" value="Glu/Gln-tRNA-synth_Ib_codon-bd"/>
</dbReference>
<feature type="binding site" evidence="9">
    <location>
        <position position="226"/>
    </location>
    <ligand>
        <name>L-glutamine</name>
        <dbReference type="ChEBI" id="CHEBI:58359"/>
    </ligand>
</feature>
<evidence type="ECO:0000256" key="10">
    <source>
        <dbReference type="RuleBase" id="RU363037"/>
    </source>
</evidence>
<dbReference type="InterPro" id="IPR049437">
    <property type="entry name" value="tRNA-synt_1c_C2"/>
</dbReference>
<dbReference type="RefSeq" id="WP_378117439.1">
    <property type="nucleotide sequence ID" value="NZ_JBHRTF010000003.1"/>
</dbReference>
<gene>
    <name evidence="9" type="primary">glnS</name>
    <name evidence="14" type="ORF">ACFODX_06930</name>
</gene>
<comment type="caution">
    <text evidence="9">Lacks conserved residue(s) required for the propagation of feature annotation.</text>
</comment>
<dbReference type="Gene3D" id="1.10.1160.10">
    <property type="entry name" value="Glutamyl-trna Synthetase, Domain 2"/>
    <property type="match status" value="1"/>
</dbReference>
<feature type="binding site" evidence="9">
    <location>
        <position position="245"/>
    </location>
    <ligand>
        <name>ATP</name>
        <dbReference type="ChEBI" id="CHEBI:30616"/>
    </ligand>
</feature>
<evidence type="ECO:0000313" key="14">
    <source>
        <dbReference type="EMBL" id="MFC3115285.1"/>
    </source>
</evidence>
<comment type="similarity">
    <text evidence="1 9 10">Belongs to the class-I aminoacyl-tRNA synthetase family.</text>
</comment>
<evidence type="ECO:0000256" key="5">
    <source>
        <dbReference type="ARBA" id="ARBA00022840"/>
    </source>
</evidence>
<dbReference type="InterPro" id="IPR011035">
    <property type="entry name" value="Ribosomal_bL25/Gln-tRNA_synth"/>
</dbReference>
<protein>
    <recommendedName>
        <fullName evidence="9">Glutamine--tRNA ligase</fullName>
        <ecNumber evidence="9">6.1.1.18</ecNumber>
    </recommendedName>
    <alternativeName>
        <fullName evidence="9">Glutaminyl-tRNA synthetase</fullName>
        <shortName evidence="9">GlnRS</shortName>
    </alternativeName>
</protein>
<feature type="domain" description="Glutamyl/glutaminyl-tRNA synthetase class Ib catalytic" evidence="11">
    <location>
        <begin position="41"/>
        <end position="351"/>
    </location>
</feature>
<feature type="short sequence motif" description="'KMSKS' region" evidence="9">
    <location>
        <begin position="282"/>
        <end position="286"/>
    </location>
</feature>
<name>A0ABV7FDA9_9GAMM</name>
<evidence type="ECO:0000259" key="11">
    <source>
        <dbReference type="Pfam" id="PF00749"/>
    </source>
</evidence>
<organism evidence="14 15">
    <name type="scientific">Cellvibrio fontiphilus</name>
    <dbReference type="NCBI Taxonomy" id="1815559"/>
    <lineage>
        <taxon>Bacteria</taxon>
        <taxon>Pseudomonadati</taxon>
        <taxon>Pseudomonadota</taxon>
        <taxon>Gammaproteobacteria</taxon>
        <taxon>Cellvibrionales</taxon>
        <taxon>Cellvibrionaceae</taxon>
        <taxon>Cellvibrio</taxon>
    </lineage>
</organism>
<dbReference type="InterPro" id="IPR014729">
    <property type="entry name" value="Rossmann-like_a/b/a_fold"/>
</dbReference>
<dbReference type="NCBIfam" id="TIGR00440">
    <property type="entry name" value="glnS"/>
    <property type="match status" value="1"/>
</dbReference>
<evidence type="ECO:0000256" key="2">
    <source>
        <dbReference type="ARBA" id="ARBA00022490"/>
    </source>
</evidence>
<dbReference type="HAMAP" id="MF_00126">
    <property type="entry name" value="Gln_tRNA_synth"/>
    <property type="match status" value="1"/>
</dbReference>
<evidence type="ECO:0000256" key="8">
    <source>
        <dbReference type="ARBA" id="ARBA00048270"/>
    </source>
</evidence>
<feature type="binding site" evidence="9">
    <location>
        <position position="81"/>
    </location>
    <ligand>
        <name>L-glutamine</name>
        <dbReference type="ChEBI" id="CHEBI:58359"/>
    </ligand>
</feature>
<feature type="binding site" evidence="9">
    <location>
        <begin position="275"/>
        <end position="276"/>
    </location>
    <ligand>
        <name>ATP</name>
        <dbReference type="ChEBI" id="CHEBI:30616"/>
    </ligand>
</feature>
<dbReference type="InterPro" id="IPR020056">
    <property type="entry name" value="Rbsml_bL25/Gln-tRNA_synth_N"/>
</dbReference>
<keyword evidence="3 9" id="KW-0436">Ligase</keyword>
<sequence length="573" mass="65200">MSDHSMAANTGDATTADVKTKPLHFIQQIIRKDLEQGIHQKIVTRFPPEPNGYLHIGHAKSICLNFGMAEEFGGACNLRFDDTNPEKESEEFVNSIKADVEWLGFKWNGEVRYTSDYFDQLYAWAVHLIKNGLAFVCDLSAEQMREYRGTLIEPGKNSPYRDRSVEENLALFEKMRAGEFEEGACSLRAKIDMSSPNINLRDPIIYRIKKAHHHQTGDKWCIYPSYDFAHGQSDAIEGITHSICTLEFEDHKPLYDWFIQHLPVPAVPRQYEFARLNINYSVTSKRKLKQLVDENHVDGWNDPRMPTISGMRRRGFTPTALRDFCERIGVTRSDGIVDVGVLEFCVRDDLDKNAPRAMCVLKPLKVTLTNYPVEQEETLSVHNHPNRADLGDRTIPFTQTVFIEQDDFREEANKKYKRLVTGKRVRLRGAYVIEADEAIKDAAGNIVEVRARIIEGTLGKDPEDGVKPKGVIHWVSATNNLDCEVRLYNRLFNDEAPDAGGKNFLESINPNSLEILQGCKAEVSLASAQLGKSFQFERQGYFCLDSKYSTANKLVFNRTISLKDSFGKTEDQE</sequence>
<feature type="domain" description="tRNA synthetases class I (E and Q) anti-codon binding" evidence="13">
    <location>
        <begin position="471"/>
        <end position="545"/>
    </location>
</feature>
<dbReference type="InterPro" id="IPR022861">
    <property type="entry name" value="Gln_tRNA_ligase_bac"/>
</dbReference>
<evidence type="ECO:0000259" key="13">
    <source>
        <dbReference type="Pfam" id="PF20974"/>
    </source>
</evidence>
<feature type="binding site" evidence="9">
    <location>
        <begin position="55"/>
        <end position="61"/>
    </location>
    <ligand>
        <name>ATP</name>
        <dbReference type="ChEBI" id="CHEBI:30616"/>
    </ligand>
</feature>
<dbReference type="EMBL" id="JBHRTF010000003">
    <property type="protein sequence ID" value="MFC3115285.1"/>
    <property type="molecule type" value="Genomic_DNA"/>
</dbReference>
<dbReference type="CDD" id="cd00807">
    <property type="entry name" value="GlnRS_core"/>
    <property type="match status" value="1"/>
</dbReference>
<keyword evidence="4 9" id="KW-0547">Nucleotide-binding</keyword>
<evidence type="ECO:0000256" key="9">
    <source>
        <dbReference type="HAMAP-Rule" id="MF_00126"/>
    </source>
</evidence>
<dbReference type="Gene3D" id="3.40.50.620">
    <property type="entry name" value="HUPs"/>
    <property type="match status" value="1"/>
</dbReference>
<dbReference type="InterPro" id="IPR004514">
    <property type="entry name" value="Gln-tRNA-synth"/>
</dbReference>
<dbReference type="Proteomes" id="UP001595555">
    <property type="component" value="Unassembled WGS sequence"/>
</dbReference>
<feature type="domain" description="Glutamyl/glutaminyl-tRNA synthetase class Ib anti-codon binding" evidence="12">
    <location>
        <begin position="354"/>
        <end position="453"/>
    </location>
</feature>
<dbReference type="InterPro" id="IPR050132">
    <property type="entry name" value="Gln/Glu-tRNA_Ligase"/>
</dbReference>
<dbReference type="InterPro" id="IPR001412">
    <property type="entry name" value="aa-tRNA-synth_I_CS"/>
</dbReference>
<dbReference type="PROSITE" id="PS00178">
    <property type="entry name" value="AA_TRNA_LIGASE_I"/>
    <property type="match status" value="1"/>
</dbReference>
<comment type="catalytic activity">
    <reaction evidence="8 9">
        <text>tRNA(Gln) + L-glutamine + ATP = L-glutaminyl-tRNA(Gln) + AMP + diphosphate</text>
        <dbReference type="Rhea" id="RHEA:20121"/>
        <dbReference type="Rhea" id="RHEA-COMP:9662"/>
        <dbReference type="Rhea" id="RHEA-COMP:9681"/>
        <dbReference type="ChEBI" id="CHEBI:30616"/>
        <dbReference type="ChEBI" id="CHEBI:33019"/>
        <dbReference type="ChEBI" id="CHEBI:58359"/>
        <dbReference type="ChEBI" id="CHEBI:78442"/>
        <dbReference type="ChEBI" id="CHEBI:78521"/>
        <dbReference type="ChEBI" id="CHEBI:456215"/>
        <dbReference type="EC" id="6.1.1.18"/>
    </reaction>
</comment>
<dbReference type="Pfam" id="PF03950">
    <property type="entry name" value="tRNA-synt_1c_C"/>
    <property type="match status" value="1"/>
</dbReference>
<dbReference type="Pfam" id="PF00749">
    <property type="entry name" value="tRNA-synt_1c"/>
    <property type="match status" value="1"/>
</dbReference>
<evidence type="ECO:0000256" key="1">
    <source>
        <dbReference type="ARBA" id="ARBA00005594"/>
    </source>
</evidence>
<dbReference type="SUPFAM" id="SSF50715">
    <property type="entry name" value="Ribosomal protein L25-like"/>
    <property type="match status" value="1"/>
</dbReference>
<dbReference type="PANTHER" id="PTHR43097">
    <property type="entry name" value="GLUTAMINE-TRNA LIGASE"/>
    <property type="match status" value="1"/>
</dbReference>
<dbReference type="NCBIfam" id="NF011291">
    <property type="entry name" value="PRK14703.1"/>
    <property type="match status" value="1"/>
</dbReference>
<evidence type="ECO:0000256" key="7">
    <source>
        <dbReference type="ARBA" id="ARBA00023146"/>
    </source>
</evidence>
<evidence type="ECO:0000313" key="15">
    <source>
        <dbReference type="Proteomes" id="UP001595555"/>
    </source>
</evidence>
<accession>A0ABV7FDA9</accession>
<keyword evidence="5 9" id="KW-0067">ATP-binding</keyword>
<dbReference type="InterPro" id="IPR000924">
    <property type="entry name" value="Glu/Gln-tRNA-synth"/>
</dbReference>
<comment type="caution">
    <text evidence="14">The sequence shown here is derived from an EMBL/GenBank/DDBJ whole genome shotgun (WGS) entry which is preliminary data.</text>
</comment>
<dbReference type="InterPro" id="IPR020061">
    <property type="entry name" value="Glu_tRNA_lig_a-bdl"/>
</dbReference>
<reference evidence="15" key="1">
    <citation type="journal article" date="2019" name="Int. J. Syst. Evol. Microbiol.">
        <title>The Global Catalogue of Microorganisms (GCM) 10K type strain sequencing project: providing services to taxonomists for standard genome sequencing and annotation.</title>
        <authorList>
            <consortium name="The Broad Institute Genomics Platform"/>
            <consortium name="The Broad Institute Genome Sequencing Center for Infectious Disease"/>
            <person name="Wu L."/>
            <person name="Ma J."/>
        </authorList>
    </citation>
    <scope>NUCLEOTIDE SEQUENCE [LARGE SCALE GENOMIC DNA]</scope>
    <source>
        <strain evidence="15">KCTC 52237</strain>
    </source>
</reference>
<comment type="subunit">
    <text evidence="9">Monomer.</text>
</comment>
<keyword evidence="7 9" id="KW-0030">Aminoacyl-tRNA synthetase</keyword>
<dbReference type="PRINTS" id="PR00987">
    <property type="entry name" value="TRNASYNTHGLU"/>
</dbReference>
<keyword evidence="15" id="KW-1185">Reference proteome</keyword>